<evidence type="ECO:0000259" key="1">
    <source>
        <dbReference type="PROSITE" id="PS51186"/>
    </source>
</evidence>
<dbReference type="GO" id="GO:0016747">
    <property type="term" value="F:acyltransferase activity, transferring groups other than amino-acyl groups"/>
    <property type="evidence" value="ECO:0007669"/>
    <property type="project" value="InterPro"/>
</dbReference>
<dbReference type="Pfam" id="PF13302">
    <property type="entry name" value="Acetyltransf_3"/>
    <property type="match status" value="1"/>
</dbReference>
<keyword evidence="3" id="KW-1185">Reference proteome</keyword>
<evidence type="ECO:0000313" key="3">
    <source>
        <dbReference type="Proteomes" id="UP000294545"/>
    </source>
</evidence>
<dbReference type="OrthoDB" id="9795206at2"/>
<protein>
    <submittedName>
        <fullName evidence="2">Diamine N-acetyltransferase</fullName>
    </submittedName>
</protein>
<organism evidence="2 3">
    <name type="scientific">Natranaerovirga hydrolytica</name>
    <dbReference type="NCBI Taxonomy" id="680378"/>
    <lineage>
        <taxon>Bacteria</taxon>
        <taxon>Bacillati</taxon>
        <taxon>Bacillota</taxon>
        <taxon>Clostridia</taxon>
        <taxon>Lachnospirales</taxon>
        <taxon>Natranaerovirgaceae</taxon>
        <taxon>Natranaerovirga</taxon>
    </lineage>
</organism>
<accession>A0A4R1MMZ3</accession>
<comment type="caution">
    <text evidence="2">The sequence shown here is derived from an EMBL/GenBank/DDBJ whole genome shotgun (WGS) entry which is preliminary data.</text>
</comment>
<name>A0A4R1MMZ3_9FIRM</name>
<dbReference type="AlphaFoldDB" id="A0A4R1MMZ3"/>
<dbReference type="InterPro" id="IPR016181">
    <property type="entry name" value="Acyl_CoA_acyltransferase"/>
</dbReference>
<dbReference type="PROSITE" id="PS51186">
    <property type="entry name" value="GNAT"/>
    <property type="match status" value="1"/>
</dbReference>
<evidence type="ECO:0000313" key="2">
    <source>
        <dbReference type="EMBL" id="TCK92664.1"/>
    </source>
</evidence>
<proteinExistence type="predicted"/>
<feature type="domain" description="N-acetyltransferase" evidence="1">
    <location>
        <begin position="17"/>
        <end position="181"/>
    </location>
</feature>
<dbReference type="Gene3D" id="3.40.630.30">
    <property type="match status" value="1"/>
</dbReference>
<reference evidence="2 3" key="1">
    <citation type="submission" date="2019-03" db="EMBL/GenBank/DDBJ databases">
        <title>Genomic Encyclopedia of Type Strains, Phase IV (KMG-IV): sequencing the most valuable type-strain genomes for metagenomic binning, comparative biology and taxonomic classification.</title>
        <authorList>
            <person name="Goeker M."/>
        </authorList>
    </citation>
    <scope>NUCLEOTIDE SEQUENCE [LARGE SCALE GENOMIC DNA]</scope>
    <source>
        <strain evidence="2 3">DSM 24176</strain>
    </source>
</reference>
<dbReference type="Proteomes" id="UP000294545">
    <property type="component" value="Unassembled WGS sequence"/>
</dbReference>
<sequence length="184" mass="21422">MTIINGERINLKFASIDHMRTVYDLLVAEDIKDFIFKDNYPAPTWKEFQDDEVGYFNGCATKDGNYLLIEYRGEVAGSISYANGYEKRKYSELDIWLSSKHLGLGLGTEAILLLREFVHNEYGIDEFIIRPWKKNINAVKAYHKCGFHEDTTFDISQYYSDEDLEEYGDGDYGVEETLNLVMRY</sequence>
<dbReference type="SUPFAM" id="SSF55729">
    <property type="entry name" value="Acyl-CoA N-acyltransferases (Nat)"/>
    <property type="match status" value="1"/>
</dbReference>
<keyword evidence="2" id="KW-0808">Transferase</keyword>
<dbReference type="InterPro" id="IPR000182">
    <property type="entry name" value="GNAT_dom"/>
</dbReference>
<gene>
    <name evidence="2" type="ORF">EDC19_1817</name>
</gene>
<dbReference type="RefSeq" id="WP_132282531.1">
    <property type="nucleotide sequence ID" value="NZ_SMGQ01000013.1"/>
</dbReference>
<dbReference type="EMBL" id="SMGQ01000013">
    <property type="protein sequence ID" value="TCK92664.1"/>
    <property type="molecule type" value="Genomic_DNA"/>
</dbReference>